<gene>
    <name evidence="1" type="ORF">ACFOZ5_08815</name>
</gene>
<proteinExistence type="predicted"/>
<protein>
    <submittedName>
        <fullName evidence="1">Uncharacterized protein</fullName>
    </submittedName>
</protein>
<comment type="caution">
    <text evidence="1">The sequence shown here is derived from an EMBL/GenBank/DDBJ whole genome shotgun (WGS) entry which is preliminary data.</text>
</comment>
<name>A0ABV8QHW1_9GAMM</name>
<accession>A0ABV8QHW1</accession>
<evidence type="ECO:0000313" key="2">
    <source>
        <dbReference type="Proteomes" id="UP001595798"/>
    </source>
</evidence>
<dbReference type="EMBL" id="JBHSDI010000012">
    <property type="protein sequence ID" value="MFC4259127.1"/>
    <property type="molecule type" value="Genomic_DNA"/>
</dbReference>
<dbReference type="SUPFAM" id="SSF56112">
    <property type="entry name" value="Protein kinase-like (PK-like)"/>
    <property type="match status" value="1"/>
</dbReference>
<reference evidence="2" key="1">
    <citation type="journal article" date="2019" name="Int. J. Syst. Evol. Microbiol.">
        <title>The Global Catalogue of Microorganisms (GCM) 10K type strain sequencing project: providing services to taxonomists for standard genome sequencing and annotation.</title>
        <authorList>
            <consortium name="The Broad Institute Genomics Platform"/>
            <consortium name="The Broad Institute Genome Sequencing Center for Infectious Disease"/>
            <person name="Wu L."/>
            <person name="Ma J."/>
        </authorList>
    </citation>
    <scope>NUCLEOTIDE SEQUENCE [LARGE SCALE GENOMIC DNA]</scope>
    <source>
        <strain evidence="2">CECT 7297</strain>
    </source>
</reference>
<sequence>MATSYHEAPWHLVSSLDRADSIELMEAVLAGGVEREQVFRDNWRTLSAQVCFQNQSLLLKVPRARNGRRWERLLTLFRGSDSVRSFHHLEQMAEMGFEVPRAVLACERRQGGFITDSFLCYRFVEGRRAGPQDAPAVLDALRSLHQLGYLRTDAQIANFLITGDSVVFIDFRLKKPWFLPALQKARELDRFLRSCPDARNSLTEKEASSKWLRLARWLEDLSFGIRRLKRRFRDQRKKRTPR</sequence>
<evidence type="ECO:0000313" key="1">
    <source>
        <dbReference type="EMBL" id="MFC4259127.1"/>
    </source>
</evidence>
<dbReference type="InterPro" id="IPR011009">
    <property type="entry name" value="Kinase-like_dom_sf"/>
</dbReference>
<keyword evidence="2" id="KW-1185">Reference proteome</keyword>
<dbReference type="RefSeq" id="WP_379886674.1">
    <property type="nucleotide sequence ID" value="NZ_JBHSDI010000012.1"/>
</dbReference>
<organism evidence="1 2">
    <name type="scientific">Marinobacter lacisalsi</name>
    <dbReference type="NCBI Taxonomy" id="475979"/>
    <lineage>
        <taxon>Bacteria</taxon>
        <taxon>Pseudomonadati</taxon>
        <taxon>Pseudomonadota</taxon>
        <taxon>Gammaproteobacteria</taxon>
        <taxon>Pseudomonadales</taxon>
        <taxon>Marinobacteraceae</taxon>
        <taxon>Marinobacter</taxon>
    </lineage>
</organism>
<dbReference type="Proteomes" id="UP001595798">
    <property type="component" value="Unassembled WGS sequence"/>
</dbReference>